<proteinExistence type="predicted"/>
<dbReference type="Proteomes" id="UP000466681">
    <property type="component" value="Chromosome"/>
</dbReference>
<feature type="domain" description="HTH cro/C1-type" evidence="1">
    <location>
        <begin position="35"/>
        <end position="88"/>
    </location>
</feature>
<dbReference type="GO" id="GO:0003677">
    <property type="term" value="F:DNA binding"/>
    <property type="evidence" value="ECO:0007669"/>
    <property type="project" value="InterPro"/>
</dbReference>
<organism evidence="2 3">
    <name type="scientific">Mycolicibacterium moriokaense</name>
    <dbReference type="NCBI Taxonomy" id="39691"/>
    <lineage>
        <taxon>Bacteria</taxon>
        <taxon>Bacillati</taxon>
        <taxon>Actinomycetota</taxon>
        <taxon>Actinomycetes</taxon>
        <taxon>Mycobacteriales</taxon>
        <taxon>Mycobacteriaceae</taxon>
        <taxon>Mycolicibacterium</taxon>
    </lineage>
</organism>
<dbReference type="InterPro" id="IPR010982">
    <property type="entry name" value="Lambda_DNA-bd_dom_sf"/>
</dbReference>
<dbReference type="KEGG" id="mmor:MMOR_55480"/>
<keyword evidence="3" id="KW-1185">Reference proteome</keyword>
<dbReference type="EMBL" id="AP022560">
    <property type="protein sequence ID" value="BBX04612.1"/>
    <property type="molecule type" value="Genomic_DNA"/>
</dbReference>
<dbReference type="Gene3D" id="1.10.260.40">
    <property type="entry name" value="lambda repressor-like DNA-binding domains"/>
    <property type="match status" value="1"/>
</dbReference>
<dbReference type="InterPro" id="IPR001387">
    <property type="entry name" value="Cro/C1-type_HTH"/>
</dbReference>
<name>A0AAD1HFW1_9MYCO</name>
<dbReference type="SMART" id="SM00530">
    <property type="entry name" value="HTH_XRE"/>
    <property type="match status" value="1"/>
</dbReference>
<dbReference type="Pfam" id="PF01381">
    <property type="entry name" value="HTH_3"/>
    <property type="match status" value="1"/>
</dbReference>
<dbReference type="AlphaFoldDB" id="A0AAD1HFW1"/>
<evidence type="ECO:0000313" key="3">
    <source>
        <dbReference type="Proteomes" id="UP000466681"/>
    </source>
</evidence>
<dbReference type="CDD" id="cd00093">
    <property type="entry name" value="HTH_XRE"/>
    <property type="match status" value="1"/>
</dbReference>
<evidence type="ECO:0000313" key="2">
    <source>
        <dbReference type="EMBL" id="BBX04612.1"/>
    </source>
</evidence>
<protein>
    <recommendedName>
        <fullName evidence="1">HTH cro/C1-type domain-containing protein</fullName>
    </recommendedName>
</protein>
<sequence>MMIKISRILPNPAYAQYMDHAVALVYDTVEFGEQIRRARLQKGLQQEELADRLGVTRMTVSRLERGQSVSVDTALRALSECGYAVAVAPKFTRVAVLDGN</sequence>
<gene>
    <name evidence="2" type="ORF">MMOR_55480</name>
</gene>
<dbReference type="SUPFAM" id="SSF47413">
    <property type="entry name" value="lambda repressor-like DNA-binding domains"/>
    <property type="match status" value="1"/>
</dbReference>
<evidence type="ECO:0000259" key="1">
    <source>
        <dbReference type="PROSITE" id="PS50943"/>
    </source>
</evidence>
<dbReference type="PROSITE" id="PS50943">
    <property type="entry name" value="HTH_CROC1"/>
    <property type="match status" value="1"/>
</dbReference>
<reference evidence="2 3" key="1">
    <citation type="journal article" date="2019" name="Emerg. Microbes Infect.">
        <title>Comprehensive subspecies identification of 175 nontuberculous mycobacteria species based on 7547 genomic profiles.</title>
        <authorList>
            <person name="Matsumoto Y."/>
            <person name="Kinjo T."/>
            <person name="Motooka D."/>
            <person name="Nabeya D."/>
            <person name="Jung N."/>
            <person name="Uechi K."/>
            <person name="Horii T."/>
            <person name="Iida T."/>
            <person name="Fujita J."/>
            <person name="Nakamura S."/>
        </authorList>
    </citation>
    <scope>NUCLEOTIDE SEQUENCE [LARGE SCALE GENOMIC DNA]</scope>
    <source>
        <strain evidence="2 3">JCM 6375</strain>
    </source>
</reference>
<accession>A0AAD1HFW1</accession>